<dbReference type="Pfam" id="PF25563">
    <property type="entry name" value="TPR_SYVN1_N"/>
    <property type="match status" value="1"/>
</dbReference>
<comment type="pathway">
    <text evidence="2">Protein modification; protein ubiquitination.</text>
</comment>
<evidence type="ECO:0000256" key="8">
    <source>
        <dbReference type="ARBA" id="ARBA00022989"/>
    </source>
</evidence>
<evidence type="ECO:0000256" key="6">
    <source>
        <dbReference type="ARBA" id="ARBA00022771"/>
    </source>
</evidence>
<dbReference type="InterPro" id="IPR050731">
    <property type="entry name" value="HRD1_E3_ubiq-ligases"/>
</dbReference>
<dbReference type="PANTHER" id="PTHR22763:SF184">
    <property type="entry name" value="E3 UBIQUITIN-PROTEIN LIGASE SYNOVIOLIN"/>
    <property type="match status" value="1"/>
</dbReference>
<keyword evidence="3" id="KW-0808">Transferase</keyword>
<evidence type="ECO:0000256" key="4">
    <source>
        <dbReference type="ARBA" id="ARBA00022692"/>
    </source>
</evidence>
<dbReference type="PANTHER" id="PTHR22763">
    <property type="entry name" value="RING ZINC FINGER PROTEIN"/>
    <property type="match status" value="1"/>
</dbReference>
<dbReference type="AlphaFoldDB" id="A0A0T6B898"/>
<dbReference type="InterPro" id="IPR057992">
    <property type="entry name" value="TPR_SYVN1_N"/>
</dbReference>
<accession>A0A0T6B898</accession>
<keyword evidence="7" id="KW-0862">Zinc</keyword>
<organism evidence="12 13">
    <name type="scientific">Oryctes borbonicus</name>
    <dbReference type="NCBI Taxonomy" id="1629725"/>
    <lineage>
        <taxon>Eukaryota</taxon>
        <taxon>Metazoa</taxon>
        <taxon>Ecdysozoa</taxon>
        <taxon>Arthropoda</taxon>
        <taxon>Hexapoda</taxon>
        <taxon>Insecta</taxon>
        <taxon>Pterygota</taxon>
        <taxon>Neoptera</taxon>
        <taxon>Endopterygota</taxon>
        <taxon>Coleoptera</taxon>
        <taxon>Polyphaga</taxon>
        <taxon>Scarabaeiformia</taxon>
        <taxon>Scarabaeidae</taxon>
        <taxon>Dynastinae</taxon>
        <taxon>Oryctes</taxon>
    </lineage>
</organism>
<keyword evidence="5" id="KW-0479">Metal-binding</keyword>
<keyword evidence="4 10" id="KW-0812">Transmembrane</keyword>
<evidence type="ECO:0000256" key="3">
    <source>
        <dbReference type="ARBA" id="ARBA00022679"/>
    </source>
</evidence>
<feature type="domain" description="E3 ubiquitin-protein ligase synoviolin-like TPR repeats" evidence="11">
    <location>
        <begin position="3"/>
        <end position="103"/>
    </location>
</feature>
<keyword evidence="13" id="KW-1185">Reference proteome</keyword>
<dbReference type="GO" id="GO:0061630">
    <property type="term" value="F:ubiquitin protein ligase activity"/>
    <property type="evidence" value="ECO:0007669"/>
    <property type="project" value="UniProtKB-EC"/>
</dbReference>
<keyword evidence="8 10" id="KW-1133">Transmembrane helix</keyword>
<evidence type="ECO:0000256" key="9">
    <source>
        <dbReference type="ARBA" id="ARBA00023136"/>
    </source>
</evidence>
<feature type="non-terminal residue" evidence="12">
    <location>
        <position position="103"/>
    </location>
</feature>
<evidence type="ECO:0000256" key="10">
    <source>
        <dbReference type="SAM" id="Phobius"/>
    </source>
</evidence>
<evidence type="ECO:0000256" key="5">
    <source>
        <dbReference type="ARBA" id="ARBA00022723"/>
    </source>
</evidence>
<gene>
    <name evidence="12" type="ORF">AMK59_4697</name>
</gene>
<evidence type="ECO:0000313" key="12">
    <source>
        <dbReference type="EMBL" id="KRT83584.1"/>
    </source>
</evidence>
<dbReference type="GO" id="GO:0008270">
    <property type="term" value="F:zinc ion binding"/>
    <property type="evidence" value="ECO:0007669"/>
    <property type="project" value="UniProtKB-KW"/>
</dbReference>
<dbReference type="OrthoDB" id="7759664at2759"/>
<dbReference type="EMBL" id="LJIG01009186">
    <property type="protein sequence ID" value="KRT83584.1"/>
    <property type="molecule type" value="Genomic_DNA"/>
</dbReference>
<comment type="caution">
    <text evidence="12">The sequence shown here is derived from an EMBL/GenBank/DDBJ whole genome shotgun (WGS) entry which is preliminary data.</text>
</comment>
<evidence type="ECO:0000256" key="7">
    <source>
        <dbReference type="ARBA" id="ARBA00022833"/>
    </source>
</evidence>
<dbReference type="Proteomes" id="UP000051574">
    <property type="component" value="Unassembled WGS sequence"/>
</dbReference>
<evidence type="ECO:0000313" key="13">
    <source>
        <dbReference type="Proteomes" id="UP000051574"/>
    </source>
</evidence>
<evidence type="ECO:0000256" key="1">
    <source>
        <dbReference type="ARBA" id="ARBA00004370"/>
    </source>
</evidence>
<feature type="transmembrane region" description="Helical" evidence="10">
    <location>
        <begin position="43"/>
        <end position="60"/>
    </location>
</feature>
<sequence>MRILGISFISIALTTIVIANAYYQKKQFYPSVVYITKSNPSMAVIYCQAFICVFLTGKLMRKIFFGELRTSEFEHLMERSWYAITETCLAFTVFRDDFNPKFV</sequence>
<comment type="subcellular location">
    <subcellularLocation>
        <location evidence="1">Membrane</location>
    </subcellularLocation>
</comment>
<dbReference type="GO" id="GO:0036503">
    <property type="term" value="P:ERAD pathway"/>
    <property type="evidence" value="ECO:0007669"/>
    <property type="project" value="TreeGrafter"/>
</dbReference>
<protein>
    <recommendedName>
        <fullName evidence="11">E3 ubiquitin-protein ligase synoviolin-like TPR repeats domain-containing protein</fullName>
    </recommendedName>
</protein>
<keyword evidence="9 10" id="KW-0472">Membrane</keyword>
<dbReference type="GO" id="GO:0016567">
    <property type="term" value="P:protein ubiquitination"/>
    <property type="evidence" value="ECO:0007669"/>
    <property type="project" value="UniProtKB-UniPathway"/>
</dbReference>
<dbReference type="UniPathway" id="UPA00143"/>
<evidence type="ECO:0000259" key="11">
    <source>
        <dbReference type="Pfam" id="PF25563"/>
    </source>
</evidence>
<keyword evidence="6" id="KW-0863">Zinc-finger</keyword>
<reference evidence="12 13" key="1">
    <citation type="submission" date="2015-09" db="EMBL/GenBank/DDBJ databases">
        <title>Draft genome of the scarab beetle Oryctes borbonicus.</title>
        <authorList>
            <person name="Meyer J.M."/>
            <person name="Markov G.V."/>
            <person name="Baskaran P."/>
            <person name="Herrmann M."/>
            <person name="Sommer R.J."/>
            <person name="Roedelsperger C."/>
        </authorList>
    </citation>
    <scope>NUCLEOTIDE SEQUENCE [LARGE SCALE GENOMIC DNA]</scope>
    <source>
        <strain evidence="12">OB123</strain>
        <tissue evidence="12">Whole animal</tissue>
    </source>
</reference>
<proteinExistence type="predicted"/>
<evidence type="ECO:0000256" key="2">
    <source>
        <dbReference type="ARBA" id="ARBA00004906"/>
    </source>
</evidence>
<name>A0A0T6B898_9SCAR</name>
<dbReference type="GO" id="GO:0012505">
    <property type="term" value="C:endomembrane system"/>
    <property type="evidence" value="ECO:0007669"/>
    <property type="project" value="UniProtKB-SubCell"/>
</dbReference>
<dbReference type="GO" id="GO:0043161">
    <property type="term" value="P:proteasome-mediated ubiquitin-dependent protein catabolic process"/>
    <property type="evidence" value="ECO:0007669"/>
    <property type="project" value="TreeGrafter"/>
</dbReference>